<dbReference type="InterPro" id="IPR001789">
    <property type="entry name" value="Sig_transdc_resp-reg_receiver"/>
</dbReference>
<evidence type="ECO:0000259" key="2">
    <source>
        <dbReference type="PROSITE" id="PS50110"/>
    </source>
</evidence>
<dbReference type="InterPro" id="IPR000160">
    <property type="entry name" value="GGDEF_dom"/>
</dbReference>
<reference evidence="5 6" key="1">
    <citation type="submission" date="2019-06" db="EMBL/GenBank/DDBJ databases">
        <title>Whole genome shotgun sequence of Zoogloea ramigera NBRC 15342.</title>
        <authorList>
            <person name="Hosoyama A."/>
            <person name="Uohara A."/>
            <person name="Ohji S."/>
            <person name="Ichikawa N."/>
        </authorList>
    </citation>
    <scope>NUCLEOTIDE SEQUENCE [LARGE SCALE GENOMIC DNA]</scope>
    <source>
        <strain evidence="5 6">NBRC 15342</strain>
    </source>
</reference>
<dbReference type="InterPro" id="IPR035919">
    <property type="entry name" value="EAL_sf"/>
</dbReference>
<name>A0A4Y4CZK6_ZOORA</name>
<dbReference type="InterPro" id="IPR050706">
    <property type="entry name" value="Cyclic-di-GMP_PDE-like"/>
</dbReference>
<evidence type="ECO:0000256" key="1">
    <source>
        <dbReference type="PROSITE-ProRule" id="PRU00169"/>
    </source>
</evidence>
<dbReference type="CDD" id="cd01948">
    <property type="entry name" value="EAL"/>
    <property type="match status" value="1"/>
</dbReference>
<dbReference type="PROSITE" id="PS50883">
    <property type="entry name" value="EAL"/>
    <property type="match status" value="1"/>
</dbReference>
<evidence type="ECO:0000259" key="4">
    <source>
        <dbReference type="PROSITE" id="PS50887"/>
    </source>
</evidence>
<proteinExistence type="predicted"/>
<keyword evidence="6" id="KW-1185">Reference proteome</keyword>
<dbReference type="NCBIfam" id="TIGR00254">
    <property type="entry name" value="GGDEF"/>
    <property type="match status" value="1"/>
</dbReference>
<dbReference type="Pfam" id="PF11849">
    <property type="entry name" value="DUF3369"/>
    <property type="match status" value="1"/>
</dbReference>
<dbReference type="EMBL" id="BJNV01000068">
    <property type="protein sequence ID" value="GEC97149.1"/>
    <property type="molecule type" value="Genomic_DNA"/>
</dbReference>
<dbReference type="SMART" id="SM00052">
    <property type="entry name" value="EAL"/>
    <property type="match status" value="1"/>
</dbReference>
<dbReference type="Gene3D" id="3.40.50.2300">
    <property type="match status" value="1"/>
</dbReference>
<gene>
    <name evidence="5" type="ORF">ZRA01_32220</name>
</gene>
<dbReference type="Pfam" id="PF00563">
    <property type="entry name" value="EAL"/>
    <property type="match status" value="1"/>
</dbReference>
<dbReference type="InterPro" id="IPR001633">
    <property type="entry name" value="EAL_dom"/>
</dbReference>
<dbReference type="SUPFAM" id="SSF55073">
    <property type="entry name" value="Nucleotide cyclase"/>
    <property type="match status" value="1"/>
</dbReference>
<organism evidence="5 6">
    <name type="scientific">Zoogloea ramigera</name>
    <dbReference type="NCBI Taxonomy" id="350"/>
    <lineage>
        <taxon>Bacteria</taxon>
        <taxon>Pseudomonadati</taxon>
        <taxon>Pseudomonadota</taxon>
        <taxon>Betaproteobacteria</taxon>
        <taxon>Rhodocyclales</taxon>
        <taxon>Zoogloeaceae</taxon>
        <taxon>Zoogloea</taxon>
    </lineage>
</organism>
<dbReference type="PANTHER" id="PTHR33121">
    <property type="entry name" value="CYCLIC DI-GMP PHOSPHODIESTERASE PDEF"/>
    <property type="match status" value="1"/>
</dbReference>
<feature type="domain" description="GGDEF" evidence="4">
    <location>
        <begin position="350"/>
        <end position="477"/>
    </location>
</feature>
<dbReference type="SUPFAM" id="SSF141868">
    <property type="entry name" value="EAL domain-like"/>
    <property type="match status" value="1"/>
</dbReference>
<dbReference type="GO" id="GO:0000160">
    <property type="term" value="P:phosphorelay signal transduction system"/>
    <property type="evidence" value="ECO:0007669"/>
    <property type="project" value="InterPro"/>
</dbReference>
<dbReference type="InterPro" id="IPR021800">
    <property type="entry name" value="DUF3369"/>
</dbReference>
<protein>
    <submittedName>
        <fullName evidence="5">Diguanylate cyclase</fullName>
    </submittedName>
</protein>
<comment type="caution">
    <text evidence="5">The sequence shown here is derived from an EMBL/GenBank/DDBJ whole genome shotgun (WGS) entry which is preliminary data.</text>
</comment>
<evidence type="ECO:0000313" key="5">
    <source>
        <dbReference type="EMBL" id="GEC97149.1"/>
    </source>
</evidence>
<dbReference type="Proteomes" id="UP000318422">
    <property type="component" value="Unassembled WGS sequence"/>
</dbReference>
<feature type="modified residue" description="4-aspartylphosphate" evidence="1">
    <location>
        <position position="84"/>
    </location>
</feature>
<dbReference type="GO" id="GO:0071111">
    <property type="term" value="F:cyclic-guanylate-specific phosphodiesterase activity"/>
    <property type="evidence" value="ECO:0007669"/>
    <property type="project" value="InterPro"/>
</dbReference>
<dbReference type="Gene3D" id="3.20.20.450">
    <property type="entry name" value="EAL domain"/>
    <property type="match status" value="1"/>
</dbReference>
<dbReference type="CDD" id="cd01949">
    <property type="entry name" value="GGDEF"/>
    <property type="match status" value="1"/>
</dbReference>
<accession>A0A4Y4CZK6</accession>
<feature type="domain" description="Response regulatory" evidence="2">
    <location>
        <begin position="29"/>
        <end position="153"/>
    </location>
</feature>
<keyword evidence="1" id="KW-0597">Phosphoprotein</keyword>
<evidence type="ECO:0000259" key="3">
    <source>
        <dbReference type="PROSITE" id="PS50883"/>
    </source>
</evidence>
<dbReference type="AlphaFoldDB" id="A0A4Y4CZK6"/>
<feature type="domain" description="EAL" evidence="3">
    <location>
        <begin position="486"/>
        <end position="708"/>
    </location>
</feature>
<evidence type="ECO:0000313" key="6">
    <source>
        <dbReference type="Proteomes" id="UP000318422"/>
    </source>
</evidence>
<dbReference type="PROSITE" id="PS50110">
    <property type="entry name" value="RESPONSE_REGULATORY"/>
    <property type="match status" value="1"/>
</dbReference>
<dbReference type="InterPro" id="IPR043128">
    <property type="entry name" value="Rev_trsase/Diguanyl_cyclase"/>
</dbReference>
<dbReference type="PROSITE" id="PS50887">
    <property type="entry name" value="GGDEF"/>
    <property type="match status" value="1"/>
</dbReference>
<dbReference type="SMART" id="SM00267">
    <property type="entry name" value="GGDEF"/>
    <property type="match status" value="1"/>
</dbReference>
<dbReference type="SUPFAM" id="SSF52172">
    <property type="entry name" value="CheY-like"/>
    <property type="match status" value="1"/>
</dbReference>
<dbReference type="Gene3D" id="3.30.70.270">
    <property type="match status" value="1"/>
</dbReference>
<dbReference type="Pfam" id="PF00990">
    <property type="entry name" value="GGDEF"/>
    <property type="match status" value="1"/>
</dbReference>
<dbReference type="RefSeq" id="WP_218028737.1">
    <property type="nucleotide sequence ID" value="NZ_BJNV01000068.1"/>
</dbReference>
<dbReference type="InterPro" id="IPR011006">
    <property type="entry name" value="CheY-like_superfamily"/>
</dbReference>
<dbReference type="InterPro" id="IPR029787">
    <property type="entry name" value="Nucleotide_cyclase"/>
</dbReference>
<dbReference type="PANTHER" id="PTHR33121:SF70">
    <property type="entry name" value="SIGNALING PROTEIN YKOW"/>
    <property type="match status" value="1"/>
</dbReference>
<sequence length="708" mass="77200">MSVSDDPLVFLDEEDDPAESSADFSPPWRILVVDDDGDVHETSRFALSGIRILGRPLSLLHAMSGREALETLRTEGNIAVILLDVVMESEDAGLRLVDVIRNELKLVNTRIILRTGQPGHAPECETITRYDINDYKTKGELTQEKLFATLTSAIRSYDQLLRLDANRRGLEKIVAASNQFIADQGLQAFAEGVITQIAGLLGVEPEGLVCAAAEDSPGDGPLEYRVIAAAGHFSHLIQRRLSELDDPWMASQLAGALRDRHSLVHPRSMALYFRKSDDEGFAAFIDSARPIREVDRELLEVFCTNIALCAKNVDLVAELRRDAFVDRQMGLPNRTALVCALNARLRADGRPGALAVVDVDQFASANDVLGHDYGDALLRQTARRLGGGLPGEVFVARLAGDAFAVLGDDGVVNGPNIQACFSEPFLIEAVRHPVSVCAGIVRLAGAHRSGIEYLKDSYLALKRAKAQGLGQTVVYSRELGAEARERAQLLRDLRLAFDQARLFLVYQSQVDLRTGRVVGVEALLRWMRDDSTEISPNHFIPIAEQSGLIVGMGNWLLQVALLALQRFRAQGFPQLRMAVNVSPVQLRQPDFLAQVQEALAETGTAAEGLELEVTESIAVGGLESAVDLLRRLREMGVTVAIDDFGTGYSSLSYLERLPADRLKIDRSFMRSLANGDAGGRIARTIIVLGRELGLTVLAEGVESEAVAA</sequence>